<evidence type="ECO:0000256" key="6">
    <source>
        <dbReference type="ARBA" id="ARBA00022989"/>
    </source>
</evidence>
<name>A0ABT5QRK8_9GAMM</name>
<evidence type="ECO:0000256" key="4">
    <source>
        <dbReference type="ARBA" id="ARBA00022519"/>
    </source>
</evidence>
<comment type="subcellular location">
    <subcellularLocation>
        <location evidence="1 9">Cell inner membrane</location>
        <topology evidence="1 9">Multi-pass membrane protein</topology>
    </subcellularLocation>
</comment>
<feature type="compositionally biased region" description="Polar residues" evidence="10">
    <location>
        <begin position="16"/>
        <end position="33"/>
    </location>
</feature>
<evidence type="ECO:0000259" key="11">
    <source>
        <dbReference type="Pfam" id="PF04290"/>
    </source>
</evidence>
<feature type="transmembrane region" description="Helical" evidence="9">
    <location>
        <begin position="92"/>
        <end position="110"/>
    </location>
</feature>
<dbReference type="PANTHER" id="PTHR35011">
    <property type="entry name" value="2,3-DIKETO-L-GULONATE TRAP TRANSPORTER SMALL PERMEASE PROTEIN YIAM"/>
    <property type="match status" value="1"/>
</dbReference>
<keyword evidence="3" id="KW-1003">Cell membrane</keyword>
<keyword evidence="5 9" id="KW-0812">Transmembrane</keyword>
<dbReference type="PANTHER" id="PTHR35011:SF11">
    <property type="entry name" value="TRAP TRANSPORTER SMALL PERMEASE PROTEIN"/>
    <property type="match status" value="1"/>
</dbReference>
<comment type="similarity">
    <text evidence="8 9">Belongs to the TRAP transporter small permease family.</text>
</comment>
<feature type="region of interest" description="Disordered" evidence="10">
    <location>
        <begin position="1"/>
        <end position="34"/>
    </location>
</feature>
<evidence type="ECO:0000313" key="12">
    <source>
        <dbReference type="EMBL" id="MDD1783627.1"/>
    </source>
</evidence>
<comment type="function">
    <text evidence="9">Part of the tripartite ATP-independent periplasmic (TRAP) transport system.</text>
</comment>
<keyword evidence="2 9" id="KW-0813">Transport</keyword>
<evidence type="ECO:0000256" key="5">
    <source>
        <dbReference type="ARBA" id="ARBA00022692"/>
    </source>
</evidence>
<evidence type="ECO:0000256" key="9">
    <source>
        <dbReference type="RuleBase" id="RU369079"/>
    </source>
</evidence>
<evidence type="ECO:0000256" key="8">
    <source>
        <dbReference type="ARBA" id="ARBA00038436"/>
    </source>
</evidence>
<comment type="caution">
    <text evidence="12">The sequence shown here is derived from an EMBL/GenBank/DDBJ whole genome shotgun (WGS) entry which is preliminary data.</text>
</comment>
<dbReference type="Pfam" id="PF04290">
    <property type="entry name" value="DctQ"/>
    <property type="match status" value="1"/>
</dbReference>
<proteinExistence type="inferred from homology"/>
<evidence type="ECO:0000256" key="7">
    <source>
        <dbReference type="ARBA" id="ARBA00023136"/>
    </source>
</evidence>
<organism evidence="12 13">
    <name type="scientific">Enterovibrio qingdaonensis</name>
    <dbReference type="NCBI Taxonomy" id="2899818"/>
    <lineage>
        <taxon>Bacteria</taxon>
        <taxon>Pseudomonadati</taxon>
        <taxon>Pseudomonadota</taxon>
        <taxon>Gammaproteobacteria</taxon>
        <taxon>Vibrionales</taxon>
        <taxon>Vibrionaceae</taxon>
        <taxon>Enterovibrio</taxon>
    </lineage>
</organism>
<feature type="domain" description="Tripartite ATP-independent periplasmic transporters DctQ component" evidence="11">
    <location>
        <begin position="69"/>
        <end position="197"/>
    </location>
</feature>
<comment type="subunit">
    <text evidence="9">The complex comprises the extracytoplasmic solute receptor protein and the two transmembrane proteins.</text>
</comment>
<dbReference type="EMBL" id="JAJUBB010000021">
    <property type="protein sequence ID" value="MDD1783627.1"/>
    <property type="molecule type" value="Genomic_DNA"/>
</dbReference>
<feature type="transmembrane region" description="Helical" evidence="9">
    <location>
        <begin position="56"/>
        <end position="77"/>
    </location>
</feature>
<dbReference type="RefSeq" id="WP_274144630.1">
    <property type="nucleotide sequence ID" value="NZ_JAJUBB010000021.1"/>
</dbReference>
<keyword evidence="6 9" id="KW-1133">Transmembrane helix</keyword>
<accession>A0ABT5QRK8</accession>
<gene>
    <name evidence="12" type="ORF">LRP49_20845</name>
</gene>
<feature type="transmembrane region" description="Helical" evidence="9">
    <location>
        <begin position="131"/>
        <end position="152"/>
    </location>
</feature>
<keyword evidence="13" id="KW-1185">Reference proteome</keyword>
<evidence type="ECO:0000256" key="10">
    <source>
        <dbReference type="SAM" id="MobiDB-lite"/>
    </source>
</evidence>
<dbReference type="Proteomes" id="UP001149821">
    <property type="component" value="Unassembled WGS sequence"/>
</dbReference>
<dbReference type="InterPro" id="IPR007387">
    <property type="entry name" value="TRAP_DctQ"/>
</dbReference>
<evidence type="ECO:0000256" key="2">
    <source>
        <dbReference type="ARBA" id="ARBA00022448"/>
    </source>
</evidence>
<reference evidence="12" key="1">
    <citation type="submission" date="2021-12" db="EMBL/GenBank/DDBJ databases">
        <title>Enterovibrio ZSDZ35 sp. nov. and Enterovibrio ZSDZ42 sp. nov., isolated from coastal seawater in Qingdao.</title>
        <authorList>
            <person name="Zhang P."/>
        </authorList>
    </citation>
    <scope>NUCLEOTIDE SEQUENCE</scope>
    <source>
        <strain evidence="12">ZSDZ35</strain>
    </source>
</reference>
<evidence type="ECO:0000256" key="3">
    <source>
        <dbReference type="ARBA" id="ARBA00022475"/>
    </source>
</evidence>
<feature type="compositionally biased region" description="Basic and acidic residues" evidence="10">
    <location>
        <begin position="1"/>
        <end position="15"/>
    </location>
</feature>
<dbReference type="InterPro" id="IPR055348">
    <property type="entry name" value="DctQ"/>
</dbReference>
<feature type="transmembrane region" description="Helical" evidence="9">
    <location>
        <begin position="172"/>
        <end position="190"/>
    </location>
</feature>
<protein>
    <recommendedName>
        <fullName evidence="9">TRAP transporter small permease protein</fullName>
    </recommendedName>
</protein>
<keyword evidence="7 9" id="KW-0472">Membrane</keyword>
<sequence length="210" mass="23835">MFEAKDAANEPEFKQLSRQTNTNHGTSDPITQDTDADIGGFIEDEDRDFAWGDVGVLGWLCTLVFWVLAFVLFFQFFTRYFLNDSAVWTEEIARNILIILTFFGSALALQRNAHICVQYFVSRMSRSLQGYIYWFNTLLQSLFYAGAVYLCSEVASATQFQKLMAVNVSKSVIYQCVAIAFVVMLCIQLAQAWHKLRKGSEHVGNKGDNS</sequence>
<evidence type="ECO:0000256" key="1">
    <source>
        <dbReference type="ARBA" id="ARBA00004429"/>
    </source>
</evidence>
<evidence type="ECO:0000313" key="13">
    <source>
        <dbReference type="Proteomes" id="UP001149821"/>
    </source>
</evidence>
<keyword evidence="4 9" id="KW-0997">Cell inner membrane</keyword>